<evidence type="ECO:0000256" key="5">
    <source>
        <dbReference type="ARBA" id="ARBA00022741"/>
    </source>
</evidence>
<dbReference type="SUPFAM" id="SSF52540">
    <property type="entry name" value="P-loop containing nucleoside triphosphate hydrolases"/>
    <property type="match status" value="1"/>
</dbReference>
<reference evidence="11" key="1">
    <citation type="submission" date="2018-05" db="EMBL/GenBank/DDBJ databases">
        <authorList>
            <person name="Lanie J.A."/>
            <person name="Ng W.-L."/>
            <person name="Kazmierczak K.M."/>
            <person name="Andrzejewski T.M."/>
            <person name="Davidsen T.M."/>
            <person name="Wayne K.J."/>
            <person name="Tettelin H."/>
            <person name="Glass J.I."/>
            <person name="Rusch D."/>
            <person name="Podicherti R."/>
            <person name="Tsui H.-C.T."/>
            <person name="Winkler M.E."/>
        </authorList>
    </citation>
    <scope>NUCLEOTIDE SEQUENCE</scope>
</reference>
<feature type="domain" description="Thymidylate kinase-like" evidence="10">
    <location>
        <begin position="9"/>
        <end position="179"/>
    </location>
</feature>
<evidence type="ECO:0000256" key="6">
    <source>
        <dbReference type="ARBA" id="ARBA00022777"/>
    </source>
</evidence>
<keyword evidence="5" id="KW-0547">Nucleotide-binding</keyword>
<comment type="similarity">
    <text evidence="1">Belongs to the thymidylate kinase family.</text>
</comment>
<dbReference type="InterPro" id="IPR039430">
    <property type="entry name" value="Thymidylate_kin-like_dom"/>
</dbReference>
<dbReference type="AlphaFoldDB" id="A0A382QMH8"/>
<dbReference type="NCBIfam" id="TIGR00041">
    <property type="entry name" value="DTMP_kinase"/>
    <property type="match status" value="1"/>
</dbReference>
<evidence type="ECO:0000256" key="8">
    <source>
        <dbReference type="ARBA" id="ARBA00048743"/>
    </source>
</evidence>
<evidence type="ECO:0000256" key="9">
    <source>
        <dbReference type="SAM" id="MobiDB-lite"/>
    </source>
</evidence>
<dbReference type="InterPro" id="IPR027417">
    <property type="entry name" value="P-loop_NTPase"/>
</dbReference>
<keyword evidence="6" id="KW-0418">Kinase</keyword>
<name>A0A382QMH8_9ZZZZ</name>
<keyword evidence="7" id="KW-0067">ATP-binding</keyword>
<feature type="non-terminal residue" evidence="11">
    <location>
        <position position="180"/>
    </location>
</feature>
<dbReference type="CDD" id="cd01672">
    <property type="entry name" value="TMPK"/>
    <property type="match status" value="1"/>
</dbReference>
<keyword evidence="3" id="KW-0808">Transferase</keyword>
<dbReference type="EMBL" id="UINC01115580">
    <property type="protein sequence ID" value="SVC86713.1"/>
    <property type="molecule type" value="Genomic_DNA"/>
</dbReference>
<evidence type="ECO:0000256" key="1">
    <source>
        <dbReference type="ARBA" id="ARBA00009776"/>
    </source>
</evidence>
<accession>A0A382QMH8</accession>
<evidence type="ECO:0000256" key="2">
    <source>
        <dbReference type="ARBA" id="ARBA00012980"/>
    </source>
</evidence>
<comment type="catalytic activity">
    <reaction evidence="8">
        <text>dTMP + ATP = dTDP + ADP</text>
        <dbReference type="Rhea" id="RHEA:13517"/>
        <dbReference type="ChEBI" id="CHEBI:30616"/>
        <dbReference type="ChEBI" id="CHEBI:58369"/>
        <dbReference type="ChEBI" id="CHEBI:63528"/>
        <dbReference type="ChEBI" id="CHEBI:456216"/>
        <dbReference type="EC" id="2.7.4.9"/>
    </reaction>
</comment>
<feature type="region of interest" description="Disordered" evidence="9">
    <location>
        <begin position="146"/>
        <end position="180"/>
    </location>
</feature>
<evidence type="ECO:0000256" key="4">
    <source>
        <dbReference type="ARBA" id="ARBA00022727"/>
    </source>
</evidence>
<gene>
    <name evidence="11" type="ORF">METZ01_LOCUS339567</name>
</gene>
<sequence length="180" mass="19717">VPQPLFVVFEGGEAAGKSTQTRLIAAYLARQGYKVTRVTEPGSTQLGIRVRRLVKYGPKVITPLAEAMLFLAARAQLVKEVISPALERGDAVVSDRFADSTLAYQGYGRGLDVADLRRLNTIATGDLVPDLAVLLDIPVEASIKRRPPRPNDRFEAELPDQEGDSSNQTFHEKVRQGFLS</sequence>
<dbReference type="GO" id="GO:0006227">
    <property type="term" value="P:dUDP biosynthetic process"/>
    <property type="evidence" value="ECO:0007669"/>
    <property type="project" value="TreeGrafter"/>
</dbReference>
<proteinExistence type="inferred from homology"/>
<dbReference type="HAMAP" id="MF_00165">
    <property type="entry name" value="Thymidylate_kinase"/>
    <property type="match status" value="1"/>
</dbReference>
<dbReference type="Pfam" id="PF02223">
    <property type="entry name" value="Thymidylate_kin"/>
    <property type="match status" value="1"/>
</dbReference>
<dbReference type="PROSITE" id="PS01331">
    <property type="entry name" value="THYMIDYLATE_KINASE"/>
    <property type="match status" value="1"/>
</dbReference>
<feature type="compositionally biased region" description="Basic and acidic residues" evidence="9">
    <location>
        <begin position="170"/>
        <end position="180"/>
    </location>
</feature>
<dbReference type="InterPro" id="IPR018095">
    <property type="entry name" value="Thymidylate_kin_CS"/>
</dbReference>
<evidence type="ECO:0000256" key="3">
    <source>
        <dbReference type="ARBA" id="ARBA00022679"/>
    </source>
</evidence>
<dbReference type="GO" id="GO:0006233">
    <property type="term" value="P:dTDP biosynthetic process"/>
    <property type="evidence" value="ECO:0007669"/>
    <property type="project" value="InterPro"/>
</dbReference>
<keyword evidence="4" id="KW-0545">Nucleotide biosynthesis</keyword>
<dbReference type="EC" id="2.7.4.9" evidence="2"/>
<evidence type="ECO:0000256" key="7">
    <source>
        <dbReference type="ARBA" id="ARBA00022840"/>
    </source>
</evidence>
<feature type="non-terminal residue" evidence="11">
    <location>
        <position position="1"/>
    </location>
</feature>
<dbReference type="GO" id="GO:0005829">
    <property type="term" value="C:cytosol"/>
    <property type="evidence" value="ECO:0007669"/>
    <property type="project" value="TreeGrafter"/>
</dbReference>
<protein>
    <recommendedName>
        <fullName evidence="2">dTMP kinase</fullName>
        <ecNumber evidence="2">2.7.4.9</ecNumber>
    </recommendedName>
</protein>
<evidence type="ECO:0000259" key="10">
    <source>
        <dbReference type="Pfam" id="PF02223"/>
    </source>
</evidence>
<evidence type="ECO:0000313" key="11">
    <source>
        <dbReference type="EMBL" id="SVC86713.1"/>
    </source>
</evidence>
<dbReference type="FunFam" id="3.40.50.300:FF:000225">
    <property type="entry name" value="Thymidylate kinase"/>
    <property type="match status" value="1"/>
</dbReference>
<dbReference type="PANTHER" id="PTHR10344">
    <property type="entry name" value="THYMIDYLATE KINASE"/>
    <property type="match status" value="1"/>
</dbReference>
<dbReference type="GO" id="GO:0004798">
    <property type="term" value="F:dTMP kinase activity"/>
    <property type="evidence" value="ECO:0007669"/>
    <property type="project" value="UniProtKB-EC"/>
</dbReference>
<organism evidence="11">
    <name type="scientific">marine metagenome</name>
    <dbReference type="NCBI Taxonomy" id="408172"/>
    <lineage>
        <taxon>unclassified sequences</taxon>
        <taxon>metagenomes</taxon>
        <taxon>ecological metagenomes</taxon>
    </lineage>
</organism>
<dbReference type="GO" id="GO:0006235">
    <property type="term" value="P:dTTP biosynthetic process"/>
    <property type="evidence" value="ECO:0007669"/>
    <property type="project" value="TreeGrafter"/>
</dbReference>
<dbReference type="PANTHER" id="PTHR10344:SF4">
    <property type="entry name" value="UMP-CMP KINASE 2, MITOCHONDRIAL"/>
    <property type="match status" value="1"/>
</dbReference>
<dbReference type="Gene3D" id="3.40.50.300">
    <property type="entry name" value="P-loop containing nucleotide triphosphate hydrolases"/>
    <property type="match status" value="1"/>
</dbReference>
<dbReference type="InterPro" id="IPR018094">
    <property type="entry name" value="Thymidylate_kinase"/>
</dbReference>
<dbReference type="GO" id="GO:0005524">
    <property type="term" value="F:ATP binding"/>
    <property type="evidence" value="ECO:0007669"/>
    <property type="project" value="UniProtKB-KW"/>
</dbReference>